<feature type="transmembrane region" description="Helical" evidence="1">
    <location>
        <begin position="15"/>
        <end position="45"/>
    </location>
</feature>
<comment type="caution">
    <text evidence="2">The sequence shown here is derived from an EMBL/GenBank/DDBJ whole genome shotgun (WGS) entry which is preliminary data.</text>
</comment>
<evidence type="ECO:0000313" key="2">
    <source>
        <dbReference type="EMBL" id="MBB5631492.1"/>
    </source>
</evidence>
<name>A0A7W9DU24_9ACTN</name>
<accession>A0A7W9DU24</accession>
<reference evidence="2 3" key="1">
    <citation type="submission" date="2020-08" db="EMBL/GenBank/DDBJ databases">
        <title>Sequencing the genomes of 1000 actinobacteria strains.</title>
        <authorList>
            <person name="Klenk H.-P."/>
        </authorList>
    </citation>
    <scope>NUCLEOTIDE SEQUENCE [LARGE SCALE GENOMIC DNA]</scope>
    <source>
        <strain evidence="2 3">DSM 45790</strain>
    </source>
</reference>
<keyword evidence="1" id="KW-1133">Transmembrane helix</keyword>
<protein>
    <submittedName>
        <fullName evidence="2">Uncharacterized protein</fullName>
    </submittedName>
</protein>
<keyword evidence="1" id="KW-0472">Membrane</keyword>
<dbReference type="EMBL" id="JACHBR010000003">
    <property type="protein sequence ID" value="MBB5631492.1"/>
    <property type="molecule type" value="Genomic_DNA"/>
</dbReference>
<dbReference type="AlphaFoldDB" id="A0A7W9DU24"/>
<organism evidence="2 3">
    <name type="scientific">Sphaerisporangium krabiense</name>
    <dbReference type="NCBI Taxonomy" id="763782"/>
    <lineage>
        <taxon>Bacteria</taxon>
        <taxon>Bacillati</taxon>
        <taxon>Actinomycetota</taxon>
        <taxon>Actinomycetes</taxon>
        <taxon>Streptosporangiales</taxon>
        <taxon>Streptosporangiaceae</taxon>
        <taxon>Sphaerisporangium</taxon>
    </lineage>
</organism>
<dbReference type="Proteomes" id="UP000588112">
    <property type="component" value="Unassembled WGS sequence"/>
</dbReference>
<evidence type="ECO:0000256" key="1">
    <source>
        <dbReference type="SAM" id="Phobius"/>
    </source>
</evidence>
<keyword evidence="3" id="KW-1185">Reference proteome</keyword>
<dbReference type="RefSeq" id="WP_184617972.1">
    <property type="nucleotide sequence ID" value="NZ_BOOS01000008.1"/>
</dbReference>
<evidence type="ECO:0000313" key="3">
    <source>
        <dbReference type="Proteomes" id="UP000588112"/>
    </source>
</evidence>
<keyword evidence="1" id="KW-0812">Transmembrane</keyword>
<gene>
    <name evidence="2" type="ORF">BJ981_007278</name>
</gene>
<sequence>MASLLFQALAELAPVATWVAVFVAAIIAVFTVYVGVAMLAALFATDERQAKLRYRVFRDLLLLFARKGR</sequence>
<proteinExistence type="predicted"/>